<dbReference type="SMART" id="SM00415">
    <property type="entry name" value="HSF"/>
    <property type="match status" value="1"/>
</dbReference>
<dbReference type="PANTHER" id="PTHR10015:SF206">
    <property type="entry name" value="HSF-TYPE DNA-BINDING DOMAIN-CONTAINING PROTEIN"/>
    <property type="match status" value="1"/>
</dbReference>
<evidence type="ECO:0000256" key="3">
    <source>
        <dbReference type="ARBA" id="ARBA00023125"/>
    </source>
</evidence>
<evidence type="ECO:0000256" key="1">
    <source>
        <dbReference type="ARBA" id="ARBA00004123"/>
    </source>
</evidence>
<evidence type="ECO:0000256" key="6">
    <source>
        <dbReference type="RuleBase" id="RU004020"/>
    </source>
</evidence>
<evidence type="ECO:0000256" key="2">
    <source>
        <dbReference type="ARBA" id="ARBA00023015"/>
    </source>
</evidence>
<keyword evidence="10" id="KW-1185">Reference proteome</keyword>
<sequence>MPADGSYTMRAQPRRRKDVKDEPIFLRKTYEMINTCEDVHAAWTAAGDTFVIKDPDTFANEVIPRFFKHNKFSSFVRQLNFYGFRKVKSNITVEGQDSKWWEFKHDLFLRDKPNLLSEIRRATHYGVTPEKQEVDDLRSEVGSLRLQVVDMDGRIDALSRMVDRLLEERSAGGAGVDVKHEVPPTPGWAKKRRLAGEWDGTAGANESESGAVVGVAAGPPRVKMEATAGPTAVSGGDEGGENDAAAVRVKPELSEEPVYQFSMGTGGDPTAGAGDGNGLIIGGGALCRDSSFLRDLDNMSVGSMGGGGSLGPLELIDVASSEDGEKSRAVGSTGEDAMNESFFDLDFDAEITSMPGSDLASKDGQRQQQQPSESETSAIESFSANPAASATSTPAAPVSDVAPASVPGVVNTLANGGRAGVAEPPEIALPLASAAIGAFMVHYATAQAVKEPASAVAAVALDKSRHALERTASLR</sequence>
<dbReference type="Proteomes" id="UP000002630">
    <property type="component" value="Linkage Group LG02"/>
</dbReference>
<dbReference type="GO" id="GO:0005634">
    <property type="term" value="C:nucleus"/>
    <property type="evidence" value="ECO:0007669"/>
    <property type="project" value="UniProtKB-SubCell"/>
</dbReference>
<dbReference type="FunFam" id="1.10.10.10:FF:000027">
    <property type="entry name" value="Heat shock transcription factor 1"/>
    <property type="match status" value="1"/>
</dbReference>
<accession>D7FVY7</accession>
<reference evidence="9 10" key="1">
    <citation type="journal article" date="2010" name="Nature">
        <title>The Ectocarpus genome and the independent evolution of multicellularity in brown algae.</title>
        <authorList>
            <person name="Cock J.M."/>
            <person name="Sterck L."/>
            <person name="Rouze P."/>
            <person name="Scornet D."/>
            <person name="Allen A.E."/>
            <person name="Amoutzias G."/>
            <person name="Anthouard V."/>
            <person name="Artiguenave F."/>
            <person name="Aury J.M."/>
            <person name="Badger J.H."/>
            <person name="Beszteri B."/>
            <person name="Billiau K."/>
            <person name="Bonnet E."/>
            <person name="Bothwell J.H."/>
            <person name="Bowler C."/>
            <person name="Boyen C."/>
            <person name="Brownlee C."/>
            <person name="Carrano C.J."/>
            <person name="Charrier B."/>
            <person name="Cho G.Y."/>
            <person name="Coelho S.M."/>
            <person name="Collen J."/>
            <person name="Corre E."/>
            <person name="Da Silva C."/>
            <person name="Delage L."/>
            <person name="Delaroque N."/>
            <person name="Dittami S.M."/>
            <person name="Doulbeau S."/>
            <person name="Elias M."/>
            <person name="Farnham G."/>
            <person name="Gachon C.M."/>
            <person name="Gschloessl B."/>
            <person name="Heesch S."/>
            <person name="Jabbari K."/>
            <person name="Jubin C."/>
            <person name="Kawai H."/>
            <person name="Kimura K."/>
            <person name="Kloareg B."/>
            <person name="Kupper F.C."/>
            <person name="Lang D."/>
            <person name="Le Bail A."/>
            <person name="Leblanc C."/>
            <person name="Lerouge P."/>
            <person name="Lohr M."/>
            <person name="Lopez P.J."/>
            <person name="Martens C."/>
            <person name="Maumus F."/>
            <person name="Michel G."/>
            <person name="Miranda-Saavedra D."/>
            <person name="Morales J."/>
            <person name="Moreau H."/>
            <person name="Motomura T."/>
            <person name="Nagasato C."/>
            <person name="Napoli C.A."/>
            <person name="Nelson D.R."/>
            <person name="Nyvall-Collen P."/>
            <person name="Peters A.F."/>
            <person name="Pommier C."/>
            <person name="Potin P."/>
            <person name="Poulain J."/>
            <person name="Quesneville H."/>
            <person name="Read B."/>
            <person name="Rensing S.A."/>
            <person name="Ritter A."/>
            <person name="Rousvoal S."/>
            <person name="Samanta M."/>
            <person name="Samson G."/>
            <person name="Schroeder D.C."/>
            <person name="Segurens B."/>
            <person name="Strittmatter M."/>
            <person name="Tonon T."/>
            <person name="Tregear J.W."/>
            <person name="Valentin K."/>
            <person name="von Dassow P."/>
            <person name="Yamagishi T."/>
            <person name="Van de Peer Y."/>
            <person name="Wincker P."/>
        </authorList>
    </citation>
    <scope>NUCLEOTIDE SEQUENCE [LARGE SCALE GENOMIC DNA]</scope>
    <source>
        <strain evidence="10">Ec32 / CCAP1310/4</strain>
    </source>
</reference>
<evidence type="ECO:0000313" key="10">
    <source>
        <dbReference type="Proteomes" id="UP000002630"/>
    </source>
</evidence>
<evidence type="ECO:0000313" key="9">
    <source>
        <dbReference type="EMBL" id="CBJ25507.1"/>
    </source>
</evidence>
<dbReference type="STRING" id="2880.D7FVY7"/>
<gene>
    <name evidence="9" type="primary">HSF</name>
    <name evidence="9" type="ORF">Esi_0003_0115</name>
</gene>
<proteinExistence type="inferred from homology"/>
<evidence type="ECO:0000256" key="5">
    <source>
        <dbReference type="ARBA" id="ARBA00023242"/>
    </source>
</evidence>
<dbReference type="Pfam" id="PF00447">
    <property type="entry name" value="HSF_DNA-bind"/>
    <property type="match status" value="1"/>
</dbReference>
<keyword evidence="5" id="KW-0539">Nucleus</keyword>
<feature type="domain" description="HSF-type DNA-binding" evidence="8">
    <location>
        <begin position="21"/>
        <end position="122"/>
    </location>
</feature>
<feature type="region of interest" description="Disordered" evidence="7">
    <location>
        <begin position="353"/>
        <end position="398"/>
    </location>
</feature>
<evidence type="ECO:0000256" key="7">
    <source>
        <dbReference type="SAM" id="MobiDB-lite"/>
    </source>
</evidence>
<keyword evidence="4" id="KW-0804">Transcription</keyword>
<dbReference type="Gene3D" id="1.10.10.10">
    <property type="entry name" value="Winged helix-like DNA-binding domain superfamily/Winged helix DNA-binding domain"/>
    <property type="match status" value="1"/>
</dbReference>
<dbReference type="PRINTS" id="PR00056">
    <property type="entry name" value="HSFDOMAIN"/>
</dbReference>
<comment type="similarity">
    <text evidence="6">Belongs to the HSF family.</text>
</comment>
<evidence type="ECO:0000259" key="8">
    <source>
        <dbReference type="SMART" id="SM00415"/>
    </source>
</evidence>
<feature type="compositionally biased region" description="Polar residues" evidence="7">
    <location>
        <begin position="366"/>
        <end position="382"/>
    </location>
</feature>
<name>D7FVY7_ECTSI</name>
<organism evidence="9 10">
    <name type="scientific">Ectocarpus siliculosus</name>
    <name type="common">Brown alga</name>
    <name type="synonym">Conferva siliculosa</name>
    <dbReference type="NCBI Taxonomy" id="2880"/>
    <lineage>
        <taxon>Eukaryota</taxon>
        <taxon>Sar</taxon>
        <taxon>Stramenopiles</taxon>
        <taxon>Ochrophyta</taxon>
        <taxon>PX clade</taxon>
        <taxon>Phaeophyceae</taxon>
        <taxon>Ectocarpales</taxon>
        <taxon>Ectocarpaceae</taxon>
        <taxon>Ectocarpus</taxon>
    </lineage>
</organism>
<dbReference type="InterPro" id="IPR036390">
    <property type="entry name" value="WH_DNA-bd_sf"/>
</dbReference>
<dbReference type="SUPFAM" id="SSF46785">
    <property type="entry name" value="Winged helix' DNA-binding domain"/>
    <property type="match status" value="1"/>
</dbReference>
<dbReference type="GO" id="GO:0043565">
    <property type="term" value="F:sequence-specific DNA binding"/>
    <property type="evidence" value="ECO:0007669"/>
    <property type="project" value="InterPro"/>
</dbReference>
<dbReference type="InterPro" id="IPR000232">
    <property type="entry name" value="HSF_DNA-bd"/>
</dbReference>
<keyword evidence="3" id="KW-0238">DNA-binding</keyword>
<dbReference type="OrthoDB" id="60033at2759"/>
<feature type="compositionally biased region" description="Low complexity" evidence="7">
    <location>
        <begin position="383"/>
        <end position="398"/>
    </location>
</feature>
<protein>
    <submittedName>
        <fullName evidence="9">Heat Shock transcription factor</fullName>
    </submittedName>
</protein>
<dbReference type="AlphaFoldDB" id="D7FVY7"/>
<keyword evidence="9" id="KW-0346">Stress response</keyword>
<dbReference type="GO" id="GO:0003700">
    <property type="term" value="F:DNA-binding transcription factor activity"/>
    <property type="evidence" value="ECO:0007669"/>
    <property type="project" value="InterPro"/>
</dbReference>
<dbReference type="InParanoid" id="D7FVY7"/>
<dbReference type="InterPro" id="IPR036388">
    <property type="entry name" value="WH-like_DNA-bd_sf"/>
</dbReference>
<feature type="region of interest" description="Disordered" evidence="7">
    <location>
        <begin position="319"/>
        <end position="339"/>
    </location>
</feature>
<keyword evidence="2" id="KW-0805">Transcription regulation</keyword>
<evidence type="ECO:0000256" key="4">
    <source>
        <dbReference type="ARBA" id="ARBA00023163"/>
    </source>
</evidence>
<comment type="subcellular location">
    <subcellularLocation>
        <location evidence="1">Nucleus</location>
    </subcellularLocation>
</comment>
<dbReference type="EMBL" id="FN648486">
    <property type="protein sequence ID" value="CBJ25507.1"/>
    <property type="molecule type" value="Genomic_DNA"/>
</dbReference>
<dbReference type="PANTHER" id="PTHR10015">
    <property type="entry name" value="HEAT SHOCK TRANSCRIPTION FACTOR"/>
    <property type="match status" value="1"/>
</dbReference>
<dbReference type="EMBL" id="FN649727">
    <property type="protein sequence ID" value="CBJ25507.1"/>
    <property type="molecule type" value="Genomic_DNA"/>
</dbReference>